<proteinExistence type="predicted"/>
<organism evidence="4 5">
    <name type="scientific">Solirubrobacter pauli</name>
    <dbReference type="NCBI Taxonomy" id="166793"/>
    <lineage>
        <taxon>Bacteria</taxon>
        <taxon>Bacillati</taxon>
        <taxon>Actinomycetota</taxon>
        <taxon>Thermoleophilia</taxon>
        <taxon>Solirubrobacterales</taxon>
        <taxon>Solirubrobacteraceae</taxon>
        <taxon>Solirubrobacter</taxon>
    </lineage>
</organism>
<evidence type="ECO:0000256" key="1">
    <source>
        <dbReference type="ARBA" id="ARBA00022679"/>
    </source>
</evidence>
<evidence type="ECO:0000313" key="5">
    <source>
        <dbReference type="Proteomes" id="UP000278962"/>
    </source>
</evidence>
<evidence type="ECO:0000259" key="3">
    <source>
        <dbReference type="PROSITE" id="PS51186"/>
    </source>
</evidence>
<dbReference type="PROSITE" id="PS51186">
    <property type="entry name" value="GNAT"/>
    <property type="match status" value="1"/>
</dbReference>
<dbReference type="OrthoDB" id="5243104at2"/>
<dbReference type="Pfam" id="PF00583">
    <property type="entry name" value="Acetyltransf_1"/>
    <property type="match status" value="1"/>
</dbReference>
<keyword evidence="5" id="KW-1185">Reference proteome</keyword>
<dbReference type="CDD" id="cd04301">
    <property type="entry name" value="NAT_SF"/>
    <property type="match status" value="1"/>
</dbReference>
<name>A0A660LGV6_9ACTN</name>
<dbReference type="EMBL" id="RBIL01000001">
    <property type="protein sequence ID" value="RKQ91991.1"/>
    <property type="molecule type" value="Genomic_DNA"/>
</dbReference>
<dbReference type="PANTHER" id="PTHR43877">
    <property type="entry name" value="AMINOALKYLPHOSPHONATE N-ACETYLTRANSFERASE-RELATED-RELATED"/>
    <property type="match status" value="1"/>
</dbReference>
<dbReference type="SUPFAM" id="SSF55729">
    <property type="entry name" value="Acyl-CoA N-acyltransferases (Nat)"/>
    <property type="match status" value="1"/>
</dbReference>
<dbReference type="InterPro" id="IPR050832">
    <property type="entry name" value="Bact_Acetyltransf"/>
</dbReference>
<keyword evidence="2" id="KW-0012">Acyltransferase</keyword>
<evidence type="ECO:0000313" key="4">
    <source>
        <dbReference type="EMBL" id="RKQ91991.1"/>
    </source>
</evidence>
<dbReference type="InterPro" id="IPR000182">
    <property type="entry name" value="GNAT_dom"/>
</dbReference>
<protein>
    <submittedName>
        <fullName evidence="4">Acetyltransferase (GNAT) family protein</fullName>
    </submittedName>
</protein>
<feature type="domain" description="N-acetyltransferase" evidence="3">
    <location>
        <begin position="102"/>
        <end position="233"/>
    </location>
</feature>
<evidence type="ECO:0000256" key="2">
    <source>
        <dbReference type="ARBA" id="ARBA00023315"/>
    </source>
</evidence>
<keyword evidence="1 4" id="KW-0808">Transferase</keyword>
<dbReference type="InterPro" id="IPR016181">
    <property type="entry name" value="Acyl_CoA_acyltransferase"/>
</dbReference>
<dbReference type="AlphaFoldDB" id="A0A660LGV6"/>
<dbReference type="Gene3D" id="3.40.630.30">
    <property type="match status" value="1"/>
</dbReference>
<sequence length="233" mass="24775">MRDRVRTAHGDAWQVHGALRAGVAELRGLRLMASGLDHPQWNDADVTAADADVAGAAAWYAERGVPWGMRVPLELPWAHGRHLFVKRLMGLEPDAFVPAAPADVRPADDLDAVVAIDAAAFGSEPADGWLAPQLGAPRYETALAYLDGEPVGTGYSVRSDGRAGPSLYIAGVAVLPTARRRGLGAALTSWLIARGFARGATLAHLHPDDDTAARLYARLGFVEVPGFNVFVNQ</sequence>
<dbReference type="Proteomes" id="UP000278962">
    <property type="component" value="Unassembled WGS sequence"/>
</dbReference>
<comment type="caution">
    <text evidence="4">The sequence shown here is derived from an EMBL/GenBank/DDBJ whole genome shotgun (WGS) entry which is preliminary data.</text>
</comment>
<dbReference type="RefSeq" id="WP_121249735.1">
    <property type="nucleotide sequence ID" value="NZ_RBIL01000001.1"/>
</dbReference>
<dbReference type="GO" id="GO:0016747">
    <property type="term" value="F:acyltransferase activity, transferring groups other than amino-acyl groups"/>
    <property type="evidence" value="ECO:0007669"/>
    <property type="project" value="InterPro"/>
</dbReference>
<reference evidence="4 5" key="1">
    <citation type="submission" date="2018-10" db="EMBL/GenBank/DDBJ databases">
        <title>Genomic Encyclopedia of Archaeal and Bacterial Type Strains, Phase II (KMG-II): from individual species to whole genera.</title>
        <authorList>
            <person name="Goeker M."/>
        </authorList>
    </citation>
    <scope>NUCLEOTIDE SEQUENCE [LARGE SCALE GENOMIC DNA]</scope>
    <source>
        <strain evidence="4 5">DSM 14954</strain>
    </source>
</reference>
<gene>
    <name evidence="4" type="ORF">C8N24_1830</name>
</gene>
<accession>A0A660LGV6</accession>